<feature type="domain" description="Glycosyl transferase family 3" evidence="10">
    <location>
        <begin position="74"/>
        <end position="323"/>
    </location>
</feature>
<comment type="subunit">
    <text evidence="9">Homodimer.</text>
</comment>
<dbReference type="Proteomes" id="UP001139150">
    <property type="component" value="Unassembled WGS sequence"/>
</dbReference>
<dbReference type="GO" id="GO:0000287">
    <property type="term" value="F:magnesium ion binding"/>
    <property type="evidence" value="ECO:0007669"/>
    <property type="project" value="UniProtKB-UniRule"/>
</dbReference>
<feature type="binding site" evidence="9">
    <location>
        <position position="166"/>
    </location>
    <ligand>
        <name>anthranilate</name>
        <dbReference type="ChEBI" id="CHEBI:16567"/>
        <label>2</label>
    </ligand>
</feature>
<evidence type="ECO:0000256" key="9">
    <source>
        <dbReference type="HAMAP-Rule" id="MF_00211"/>
    </source>
</evidence>
<feature type="binding site" evidence="9">
    <location>
        <position position="226"/>
    </location>
    <ligand>
        <name>Mg(2+)</name>
        <dbReference type="ChEBI" id="CHEBI:18420"/>
        <label>1</label>
    </ligand>
</feature>
<keyword evidence="9" id="KW-0479">Metal-binding</keyword>
<dbReference type="FunFam" id="3.40.1030.10:FF:000002">
    <property type="entry name" value="Anthranilate phosphoribosyltransferase"/>
    <property type="match status" value="1"/>
</dbReference>
<dbReference type="Pfam" id="PF00591">
    <property type="entry name" value="Glycos_transf_3"/>
    <property type="match status" value="1"/>
</dbReference>
<dbReference type="EMBL" id="JAKRYL010000002">
    <property type="protein sequence ID" value="MCL7745915.1"/>
    <property type="molecule type" value="Genomic_DNA"/>
</dbReference>
<comment type="similarity">
    <text evidence="8">In the C-terminal section; belongs to the anthranilate phosphoribosyltransferase family.</text>
</comment>
<gene>
    <name evidence="9 12" type="primary">trpD</name>
    <name evidence="12" type="ORF">MF646_02155</name>
</gene>
<dbReference type="Pfam" id="PF02885">
    <property type="entry name" value="Glycos_trans_3N"/>
    <property type="match status" value="1"/>
</dbReference>
<feature type="binding site" evidence="9">
    <location>
        <position position="92"/>
    </location>
    <ligand>
        <name>Mg(2+)</name>
        <dbReference type="ChEBI" id="CHEBI:18420"/>
        <label>1</label>
    </ligand>
</feature>
<comment type="similarity">
    <text evidence="9">Belongs to the anthranilate phosphoribosyltransferase family.</text>
</comment>
<evidence type="ECO:0000256" key="5">
    <source>
        <dbReference type="ARBA" id="ARBA00022822"/>
    </source>
</evidence>
<evidence type="ECO:0000256" key="6">
    <source>
        <dbReference type="ARBA" id="ARBA00023141"/>
    </source>
</evidence>
<dbReference type="PANTHER" id="PTHR43285:SF2">
    <property type="entry name" value="ANTHRANILATE PHOSPHORIBOSYLTRANSFERASE"/>
    <property type="match status" value="1"/>
</dbReference>
<comment type="caution">
    <text evidence="9">Lacks conserved residue(s) required for the propagation of feature annotation.</text>
</comment>
<evidence type="ECO:0000259" key="11">
    <source>
        <dbReference type="Pfam" id="PF02885"/>
    </source>
</evidence>
<keyword evidence="2 9" id="KW-0028">Amino-acid biosynthesis</keyword>
<feature type="binding site" evidence="9">
    <location>
        <position position="80"/>
    </location>
    <ligand>
        <name>anthranilate</name>
        <dbReference type="ChEBI" id="CHEBI:16567"/>
        <label>1</label>
    </ligand>
</feature>
<dbReference type="HAMAP" id="MF_00211">
    <property type="entry name" value="TrpD"/>
    <property type="match status" value="1"/>
</dbReference>
<feature type="binding site" evidence="9">
    <location>
        <position position="88"/>
    </location>
    <ligand>
        <name>5-phospho-alpha-D-ribose 1-diphosphate</name>
        <dbReference type="ChEBI" id="CHEBI:58017"/>
    </ligand>
</feature>
<keyword evidence="9" id="KW-0460">Magnesium</keyword>
<evidence type="ECO:0000259" key="10">
    <source>
        <dbReference type="Pfam" id="PF00591"/>
    </source>
</evidence>
<evidence type="ECO:0000256" key="3">
    <source>
        <dbReference type="ARBA" id="ARBA00022676"/>
    </source>
</evidence>
<feature type="binding site" evidence="9">
    <location>
        <position position="225"/>
    </location>
    <ligand>
        <name>Mg(2+)</name>
        <dbReference type="ChEBI" id="CHEBI:18420"/>
        <label>2</label>
    </ligand>
</feature>
<evidence type="ECO:0000256" key="2">
    <source>
        <dbReference type="ARBA" id="ARBA00022605"/>
    </source>
</evidence>
<reference evidence="12" key="1">
    <citation type="submission" date="2022-02" db="EMBL/GenBank/DDBJ databases">
        <title>Halalkalibacter sp. nov. isolated from Lonar Lake, India.</title>
        <authorList>
            <person name="Joshi A."/>
            <person name="Thite S."/>
            <person name="Lodha T."/>
        </authorList>
    </citation>
    <scope>NUCLEOTIDE SEQUENCE</scope>
    <source>
        <strain evidence="12">MEB205</strain>
    </source>
</reference>
<evidence type="ECO:0000256" key="7">
    <source>
        <dbReference type="ARBA" id="ARBA00052328"/>
    </source>
</evidence>
<dbReference type="Gene3D" id="1.20.970.10">
    <property type="entry name" value="Transferase, Pyrimidine Nucleoside Phosphorylase, Chain C"/>
    <property type="match status" value="1"/>
</dbReference>
<accession>A0A9X1ZZI1</accession>
<comment type="catalytic activity">
    <reaction evidence="7 9">
        <text>N-(5-phospho-beta-D-ribosyl)anthranilate + diphosphate = 5-phospho-alpha-D-ribose 1-diphosphate + anthranilate</text>
        <dbReference type="Rhea" id="RHEA:11768"/>
        <dbReference type="ChEBI" id="CHEBI:16567"/>
        <dbReference type="ChEBI" id="CHEBI:18277"/>
        <dbReference type="ChEBI" id="CHEBI:33019"/>
        <dbReference type="ChEBI" id="CHEBI:58017"/>
        <dbReference type="EC" id="2.4.2.18"/>
    </reaction>
</comment>
<organism evidence="12 13">
    <name type="scientific">Halalkalibacter alkaliphilus</name>
    <dbReference type="NCBI Taxonomy" id="2917993"/>
    <lineage>
        <taxon>Bacteria</taxon>
        <taxon>Bacillati</taxon>
        <taxon>Bacillota</taxon>
        <taxon>Bacilli</taxon>
        <taxon>Bacillales</taxon>
        <taxon>Bacillaceae</taxon>
        <taxon>Halalkalibacter</taxon>
    </lineage>
</organism>
<evidence type="ECO:0000313" key="13">
    <source>
        <dbReference type="Proteomes" id="UP001139150"/>
    </source>
</evidence>
<proteinExistence type="inferred from homology"/>
<feature type="binding site" evidence="9">
    <location>
        <begin position="108"/>
        <end position="116"/>
    </location>
    <ligand>
        <name>5-phospho-alpha-D-ribose 1-diphosphate</name>
        <dbReference type="ChEBI" id="CHEBI:58017"/>
    </ligand>
</feature>
<feature type="binding site" evidence="9">
    <location>
        <position position="111"/>
    </location>
    <ligand>
        <name>anthranilate</name>
        <dbReference type="ChEBI" id="CHEBI:16567"/>
        <label>1</label>
    </ligand>
</feature>
<feature type="binding site" evidence="9">
    <location>
        <position position="80"/>
    </location>
    <ligand>
        <name>5-phospho-alpha-D-ribose 1-diphosphate</name>
        <dbReference type="ChEBI" id="CHEBI:58017"/>
    </ligand>
</feature>
<dbReference type="AlphaFoldDB" id="A0A9X1ZZI1"/>
<evidence type="ECO:0000256" key="1">
    <source>
        <dbReference type="ARBA" id="ARBA00004907"/>
    </source>
</evidence>
<keyword evidence="5 9" id="KW-0822">Tryptophan biosynthesis</keyword>
<dbReference type="InterPro" id="IPR017459">
    <property type="entry name" value="Glycosyl_Trfase_fam3_N_dom"/>
</dbReference>
<comment type="caution">
    <text evidence="12">The sequence shown here is derived from an EMBL/GenBank/DDBJ whole genome shotgun (WGS) entry which is preliminary data.</text>
</comment>
<dbReference type="InterPro" id="IPR000312">
    <property type="entry name" value="Glycosyl_Trfase_fam3"/>
</dbReference>
<comment type="cofactor">
    <cofactor evidence="9">
        <name>Mg(2+)</name>
        <dbReference type="ChEBI" id="CHEBI:18420"/>
    </cofactor>
    <text evidence="9">Binds 2 magnesium ions per monomer.</text>
</comment>
<name>A0A9X1ZZI1_9BACI</name>
<feature type="binding site" evidence="9">
    <location>
        <begin position="83"/>
        <end position="84"/>
    </location>
    <ligand>
        <name>5-phospho-alpha-D-ribose 1-diphosphate</name>
        <dbReference type="ChEBI" id="CHEBI:58017"/>
    </ligand>
</feature>
<dbReference type="InterPro" id="IPR005940">
    <property type="entry name" value="Anthranilate_Pribosyl_Tfrase"/>
</dbReference>
<comment type="function">
    <text evidence="9">Catalyzes the transfer of the phosphoribosyl group of 5-phosphorylribose-1-pyrophosphate (PRPP) to anthranilate to yield N-(5'-phosphoribosyl)-anthranilate (PRA).</text>
</comment>
<dbReference type="GO" id="GO:0004048">
    <property type="term" value="F:anthranilate phosphoribosyltransferase activity"/>
    <property type="evidence" value="ECO:0007669"/>
    <property type="project" value="UniProtKB-UniRule"/>
</dbReference>
<dbReference type="PANTHER" id="PTHR43285">
    <property type="entry name" value="ANTHRANILATE PHOSPHORIBOSYLTRANSFERASE"/>
    <property type="match status" value="1"/>
</dbReference>
<dbReference type="GO" id="GO:0000162">
    <property type="term" value="P:L-tryptophan biosynthetic process"/>
    <property type="evidence" value="ECO:0007669"/>
    <property type="project" value="UniProtKB-UniRule"/>
</dbReference>
<sequence length="339" mass="36860">MLKDILRSCMDGHTMTEAEAEKAMNEIMQGAATPSQIASLLTLMRFRGETVDEMTGFAKAMRAHSLRLETDDIPVVDTCGTGGDDLSTFNISTASAIVLSAMGVPVAKHGNRAVSSKSGSADVLEELSIPTQHNKEEARSALLNSNLCFLFAPLYHQSMKHAVTPRKEIGFRTIFNLLGPITNPAGAKHQLIGVYDHEFAKKLADTLVRLGTTKTLLVTGGEGLDELSITTESNVIEINGDEQKIYTISPEDVGLKRGSLEDIQVRTPQESALLIKEILRGEANTSAHGIVTFNAAAALYTTNRVNSIQEGVKEVQNAIESGKVYRHYQSLQKEKQQYA</sequence>
<feature type="binding site" evidence="9">
    <location>
        <begin position="90"/>
        <end position="93"/>
    </location>
    <ligand>
        <name>5-phospho-alpha-D-ribose 1-diphosphate</name>
        <dbReference type="ChEBI" id="CHEBI:58017"/>
    </ligand>
</feature>
<feature type="binding site" evidence="9">
    <location>
        <position position="226"/>
    </location>
    <ligand>
        <name>Mg(2+)</name>
        <dbReference type="ChEBI" id="CHEBI:18420"/>
        <label>2</label>
    </ligand>
</feature>
<evidence type="ECO:0000256" key="8">
    <source>
        <dbReference type="ARBA" id="ARBA00061188"/>
    </source>
</evidence>
<feature type="binding site" evidence="9">
    <location>
        <position position="120"/>
    </location>
    <ligand>
        <name>5-phospho-alpha-D-ribose 1-diphosphate</name>
        <dbReference type="ChEBI" id="CHEBI:58017"/>
    </ligand>
</feature>
<dbReference type="SUPFAM" id="SSF47648">
    <property type="entry name" value="Nucleoside phosphorylase/phosphoribosyltransferase N-terminal domain"/>
    <property type="match status" value="1"/>
</dbReference>
<evidence type="ECO:0000313" key="12">
    <source>
        <dbReference type="EMBL" id="MCL7745915.1"/>
    </source>
</evidence>
<keyword evidence="6 9" id="KW-0057">Aromatic amino acid biosynthesis</keyword>
<comment type="pathway">
    <text evidence="1 9">Amino-acid biosynthesis; L-tryptophan biosynthesis; L-tryptophan from chorismate: step 2/5.</text>
</comment>
<evidence type="ECO:0000256" key="4">
    <source>
        <dbReference type="ARBA" id="ARBA00022679"/>
    </source>
</evidence>
<protein>
    <recommendedName>
        <fullName evidence="9">Anthranilate phosphoribosyltransferase</fullName>
        <ecNumber evidence="9">2.4.2.18</ecNumber>
    </recommendedName>
</protein>
<dbReference type="InterPro" id="IPR036320">
    <property type="entry name" value="Glycosyl_Trfase_fam3_N_dom_sf"/>
</dbReference>
<dbReference type="NCBIfam" id="TIGR01245">
    <property type="entry name" value="trpD"/>
    <property type="match status" value="1"/>
</dbReference>
<dbReference type="RefSeq" id="WP_250094847.1">
    <property type="nucleotide sequence ID" value="NZ_JAKRYL010000002.1"/>
</dbReference>
<keyword evidence="3 9" id="KW-0328">Glycosyltransferase</keyword>
<dbReference type="SUPFAM" id="SSF52418">
    <property type="entry name" value="Nucleoside phosphorylase/phosphoribosyltransferase catalytic domain"/>
    <property type="match status" value="1"/>
</dbReference>
<keyword evidence="13" id="KW-1185">Reference proteome</keyword>
<dbReference type="Gene3D" id="3.40.1030.10">
    <property type="entry name" value="Nucleoside phosphorylase/phosphoribosyltransferase catalytic domain"/>
    <property type="match status" value="1"/>
</dbReference>
<feature type="domain" description="Glycosyl transferase family 3 N-terminal" evidence="11">
    <location>
        <begin position="3"/>
        <end position="65"/>
    </location>
</feature>
<keyword evidence="4 9" id="KW-0808">Transferase</keyword>
<dbReference type="InterPro" id="IPR035902">
    <property type="entry name" value="Nuc_phospho_transferase"/>
</dbReference>
<dbReference type="EC" id="2.4.2.18" evidence="9"/>
<dbReference type="GO" id="GO:0005829">
    <property type="term" value="C:cytosol"/>
    <property type="evidence" value="ECO:0007669"/>
    <property type="project" value="TreeGrafter"/>
</dbReference>